<feature type="transmembrane region" description="Helical" evidence="8">
    <location>
        <begin position="88"/>
        <end position="105"/>
    </location>
</feature>
<dbReference type="AlphaFoldDB" id="A0A4Z0WGE3"/>
<dbReference type="OrthoDB" id="9811975at2"/>
<keyword evidence="7 8" id="KW-0472">Membrane</keyword>
<evidence type="ECO:0000313" key="9">
    <source>
        <dbReference type="EMBL" id="TGG93848.1"/>
    </source>
</evidence>
<dbReference type="GO" id="GO:0005886">
    <property type="term" value="C:plasma membrane"/>
    <property type="evidence" value="ECO:0007669"/>
    <property type="project" value="UniProtKB-SubCell"/>
</dbReference>
<comment type="subcellular location">
    <subcellularLocation>
        <location evidence="1">Cell membrane</location>
        <topology evidence="1">Multi-pass membrane protein</topology>
    </subcellularLocation>
</comment>
<name>A0A4Z0WGE3_9GAMM</name>
<comment type="caution">
    <text evidence="9">The sequence shown here is derived from an EMBL/GenBank/DDBJ whole genome shotgun (WGS) entry which is preliminary data.</text>
</comment>
<dbReference type="InterPro" id="IPR037294">
    <property type="entry name" value="ABC_BtuC-like"/>
</dbReference>
<keyword evidence="10" id="KW-1185">Reference proteome</keyword>
<reference evidence="9 10" key="1">
    <citation type="submission" date="2019-04" db="EMBL/GenBank/DDBJ databases">
        <title>Natronospirillum operosus gen. nov., sp. nov., a haloalkaliphilic satellite isolated from decaying biomass of laboratory culture of cyanobacterium Geitlerinema sp. and proposal of Natronospirillaceae fam. nov. and Saccharospirillaceae fam. nov.</title>
        <authorList>
            <person name="Kevbrin V."/>
            <person name="Boltyanskaya Y."/>
            <person name="Koziaeva V."/>
            <person name="Grouzdev D.S."/>
            <person name="Park M."/>
            <person name="Cho J."/>
        </authorList>
    </citation>
    <scope>NUCLEOTIDE SEQUENCE [LARGE SCALE GENOMIC DNA]</scope>
    <source>
        <strain evidence="9 10">G-116</strain>
    </source>
</reference>
<gene>
    <name evidence="9" type="ORF">E4656_06535</name>
</gene>
<dbReference type="Gene3D" id="1.10.3470.10">
    <property type="entry name" value="ABC transporter involved in vitamin B12 uptake, BtuC"/>
    <property type="match status" value="1"/>
</dbReference>
<dbReference type="EMBL" id="SRMF01000002">
    <property type="protein sequence ID" value="TGG93848.1"/>
    <property type="molecule type" value="Genomic_DNA"/>
</dbReference>
<evidence type="ECO:0000256" key="8">
    <source>
        <dbReference type="SAM" id="Phobius"/>
    </source>
</evidence>
<feature type="transmembrane region" description="Helical" evidence="8">
    <location>
        <begin position="30"/>
        <end position="50"/>
    </location>
</feature>
<evidence type="ECO:0000256" key="4">
    <source>
        <dbReference type="ARBA" id="ARBA00022475"/>
    </source>
</evidence>
<feature type="transmembrane region" description="Helical" evidence="8">
    <location>
        <begin position="268"/>
        <end position="296"/>
    </location>
</feature>
<dbReference type="GO" id="GO:0022857">
    <property type="term" value="F:transmembrane transporter activity"/>
    <property type="evidence" value="ECO:0007669"/>
    <property type="project" value="InterPro"/>
</dbReference>
<dbReference type="PANTHER" id="PTHR30472">
    <property type="entry name" value="FERRIC ENTEROBACTIN TRANSPORT SYSTEM PERMEASE PROTEIN"/>
    <property type="match status" value="1"/>
</dbReference>
<feature type="transmembrane region" description="Helical" evidence="8">
    <location>
        <begin position="176"/>
        <end position="196"/>
    </location>
</feature>
<organism evidence="9 10">
    <name type="scientific">Natronospirillum operosum</name>
    <dbReference type="NCBI Taxonomy" id="2759953"/>
    <lineage>
        <taxon>Bacteria</taxon>
        <taxon>Pseudomonadati</taxon>
        <taxon>Pseudomonadota</taxon>
        <taxon>Gammaproteobacteria</taxon>
        <taxon>Oceanospirillales</taxon>
        <taxon>Natronospirillaceae</taxon>
        <taxon>Natronospirillum</taxon>
    </lineage>
</organism>
<dbReference type="CDD" id="cd06550">
    <property type="entry name" value="TM_ABC_iron-siderophores_like"/>
    <property type="match status" value="1"/>
</dbReference>
<feature type="transmembrane region" description="Helical" evidence="8">
    <location>
        <begin position="117"/>
        <end position="138"/>
    </location>
</feature>
<dbReference type="SUPFAM" id="SSF81345">
    <property type="entry name" value="ABC transporter involved in vitamin B12 uptake, BtuC"/>
    <property type="match status" value="1"/>
</dbReference>
<evidence type="ECO:0000256" key="6">
    <source>
        <dbReference type="ARBA" id="ARBA00022989"/>
    </source>
</evidence>
<evidence type="ECO:0000256" key="1">
    <source>
        <dbReference type="ARBA" id="ARBA00004651"/>
    </source>
</evidence>
<dbReference type="RefSeq" id="WP_135482352.1">
    <property type="nucleotide sequence ID" value="NZ_SRMF01000002.1"/>
</dbReference>
<accession>A0A4Z0WGE3</accession>
<sequence>MERTAAPSSSSTAAAAGAIASVTGSLPVLIPILVAGLFLTLTLAVTIGPVDLDMRTVWSIVAAKTFGFTGEWTQSQENIVWMLRLPRVLLAAVVGAGLAVVGVAMQAVVRNPLADPYILGVSSGASVGAVAVLGLGWLAGMGAFAVSAGAFAGALAAFAVVFLVASAGGALSPLRLILAGMAVSYTFSGLTSLIVMTSDNRELARAAMEWLLGSFGGARWSNLGLPALVLLVGTGYLALNARRLNALLVGDETAATLGVDVTKLRRTLFIVLSLLTGVMVAVSGAIGFVGLVIPHIVRMVVGSDHRRVVPVSILTGAIFLVWVDVGARMIFAPVELPVGVITALLGGPFFLWMLATQRWKLKGAK</sequence>
<dbReference type="Proteomes" id="UP000297475">
    <property type="component" value="Unassembled WGS sequence"/>
</dbReference>
<feature type="transmembrane region" description="Helical" evidence="8">
    <location>
        <begin position="336"/>
        <end position="355"/>
    </location>
</feature>
<feature type="transmembrane region" description="Helical" evidence="8">
    <location>
        <begin position="217"/>
        <end position="239"/>
    </location>
</feature>
<protein>
    <submittedName>
        <fullName evidence="9">Iron ABC transporter permease</fullName>
    </submittedName>
</protein>
<comment type="similarity">
    <text evidence="2">Belongs to the binding-protein-dependent transport system permease family. FecCD subfamily.</text>
</comment>
<dbReference type="GO" id="GO:0033214">
    <property type="term" value="P:siderophore-iron import into cell"/>
    <property type="evidence" value="ECO:0007669"/>
    <property type="project" value="TreeGrafter"/>
</dbReference>
<evidence type="ECO:0000256" key="2">
    <source>
        <dbReference type="ARBA" id="ARBA00007935"/>
    </source>
</evidence>
<dbReference type="FunFam" id="1.10.3470.10:FF:000001">
    <property type="entry name" value="Vitamin B12 ABC transporter permease BtuC"/>
    <property type="match status" value="1"/>
</dbReference>
<dbReference type="PANTHER" id="PTHR30472:SF67">
    <property type="entry name" value="PERMEASE OF ABC TRANSPORTER-RELATED"/>
    <property type="match status" value="1"/>
</dbReference>
<dbReference type="InterPro" id="IPR000522">
    <property type="entry name" value="ABC_transptr_permease_BtuC"/>
</dbReference>
<keyword evidence="6 8" id="KW-1133">Transmembrane helix</keyword>
<dbReference type="Pfam" id="PF01032">
    <property type="entry name" value="FecCD"/>
    <property type="match status" value="1"/>
</dbReference>
<feature type="transmembrane region" description="Helical" evidence="8">
    <location>
        <begin position="308"/>
        <end position="330"/>
    </location>
</feature>
<feature type="transmembrane region" description="Helical" evidence="8">
    <location>
        <begin position="150"/>
        <end position="170"/>
    </location>
</feature>
<evidence type="ECO:0000256" key="5">
    <source>
        <dbReference type="ARBA" id="ARBA00022692"/>
    </source>
</evidence>
<keyword evidence="5 8" id="KW-0812">Transmembrane</keyword>
<evidence type="ECO:0000256" key="3">
    <source>
        <dbReference type="ARBA" id="ARBA00022448"/>
    </source>
</evidence>
<evidence type="ECO:0000256" key="7">
    <source>
        <dbReference type="ARBA" id="ARBA00023136"/>
    </source>
</evidence>
<proteinExistence type="inferred from homology"/>
<keyword evidence="4" id="KW-1003">Cell membrane</keyword>
<evidence type="ECO:0000313" key="10">
    <source>
        <dbReference type="Proteomes" id="UP000297475"/>
    </source>
</evidence>
<keyword evidence="3" id="KW-0813">Transport</keyword>